<gene>
    <name evidence="3" type="ORF">Slati_2700200</name>
</gene>
<protein>
    <recommendedName>
        <fullName evidence="2">Reverse transcriptase zinc-binding domain-containing protein</fullName>
    </recommendedName>
</protein>
<evidence type="ECO:0000259" key="2">
    <source>
        <dbReference type="Pfam" id="PF13966"/>
    </source>
</evidence>
<proteinExistence type="predicted"/>
<accession>A0AAW2VVA6</accession>
<evidence type="ECO:0000256" key="1">
    <source>
        <dbReference type="SAM" id="MobiDB-lite"/>
    </source>
</evidence>
<dbReference type="EMBL" id="JACGWN010000009">
    <property type="protein sequence ID" value="KAL0433659.1"/>
    <property type="molecule type" value="Genomic_DNA"/>
</dbReference>
<dbReference type="InterPro" id="IPR026960">
    <property type="entry name" value="RVT-Znf"/>
</dbReference>
<feature type="domain" description="Reverse transcriptase zinc-binding" evidence="2">
    <location>
        <begin position="28"/>
        <end position="99"/>
    </location>
</feature>
<comment type="caution">
    <text evidence="3">The sequence shown here is derived from an EMBL/GenBank/DDBJ whole genome shotgun (WGS) entry which is preliminary data.</text>
</comment>
<name>A0AAW2VVA6_9LAMI</name>
<organism evidence="3">
    <name type="scientific">Sesamum latifolium</name>
    <dbReference type="NCBI Taxonomy" id="2727402"/>
    <lineage>
        <taxon>Eukaryota</taxon>
        <taxon>Viridiplantae</taxon>
        <taxon>Streptophyta</taxon>
        <taxon>Embryophyta</taxon>
        <taxon>Tracheophyta</taxon>
        <taxon>Spermatophyta</taxon>
        <taxon>Magnoliopsida</taxon>
        <taxon>eudicotyledons</taxon>
        <taxon>Gunneridae</taxon>
        <taxon>Pentapetalae</taxon>
        <taxon>asterids</taxon>
        <taxon>lamiids</taxon>
        <taxon>Lamiales</taxon>
        <taxon>Pedaliaceae</taxon>
        <taxon>Sesamum</taxon>
    </lineage>
</organism>
<evidence type="ECO:0000313" key="3">
    <source>
        <dbReference type="EMBL" id="KAL0433659.1"/>
    </source>
</evidence>
<feature type="region of interest" description="Disordered" evidence="1">
    <location>
        <begin position="1"/>
        <end position="30"/>
    </location>
</feature>
<sequence length="128" mass="14308">PFSGQERLPFARSASNPSSSKVVDRGSSSKRHGWSFILDIRAAPKVLLFAWKCCRGALPTISNLRRRVLKFDSVCVLCDQQEDDIMHVLAECSFARLTWASSLVPSRVTADNSLSVDAWMRRAHETLS</sequence>
<reference evidence="3" key="1">
    <citation type="submission" date="2020-06" db="EMBL/GenBank/DDBJ databases">
        <authorList>
            <person name="Li T."/>
            <person name="Hu X."/>
            <person name="Zhang T."/>
            <person name="Song X."/>
            <person name="Zhang H."/>
            <person name="Dai N."/>
            <person name="Sheng W."/>
            <person name="Hou X."/>
            <person name="Wei L."/>
        </authorList>
    </citation>
    <scope>NUCLEOTIDE SEQUENCE</scope>
    <source>
        <strain evidence="3">KEN1</strain>
        <tissue evidence="3">Leaf</tissue>
    </source>
</reference>
<reference evidence="3" key="2">
    <citation type="journal article" date="2024" name="Plant">
        <title>Genomic evolution and insights into agronomic trait innovations of Sesamum species.</title>
        <authorList>
            <person name="Miao H."/>
            <person name="Wang L."/>
            <person name="Qu L."/>
            <person name="Liu H."/>
            <person name="Sun Y."/>
            <person name="Le M."/>
            <person name="Wang Q."/>
            <person name="Wei S."/>
            <person name="Zheng Y."/>
            <person name="Lin W."/>
            <person name="Duan Y."/>
            <person name="Cao H."/>
            <person name="Xiong S."/>
            <person name="Wang X."/>
            <person name="Wei L."/>
            <person name="Li C."/>
            <person name="Ma Q."/>
            <person name="Ju M."/>
            <person name="Zhao R."/>
            <person name="Li G."/>
            <person name="Mu C."/>
            <person name="Tian Q."/>
            <person name="Mei H."/>
            <person name="Zhang T."/>
            <person name="Gao T."/>
            <person name="Zhang H."/>
        </authorList>
    </citation>
    <scope>NUCLEOTIDE SEQUENCE</scope>
    <source>
        <strain evidence="3">KEN1</strain>
    </source>
</reference>
<dbReference type="Pfam" id="PF13966">
    <property type="entry name" value="zf-RVT"/>
    <property type="match status" value="1"/>
</dbReference>
<feature type="non-terminal residue" evidence="3">
    <location>
        <position position="1"/>
    </location>
</feature>
<dbReference type="AlphaFoldDB" id="A0AAW2VVA6"/>